<gene>
    <name evidence="1" type="ORF">HLUCCX14_10890</name>
</gene>
<feature type="non-terminal residue" evidence="1">
    <location>
        <position position="1"/>
    </location>
</feature>
<protein>
    <submittedName>
        <fullName evidence="1">Uncharacterized protein</fullName>
    </submittedName>
</protein>
<dbReference type="Proteomes" id="UP000050416">
    <property type="component" value="Unassembled WGS sequence"/>
</dbReference>
<dbReference type="AlphaFoldDB" id="A0A0N8KKJ3"/>
<accession>A0A0N8KKJ3</accession>
<reference evidence="1 2" key="1">
    <citation type="submission" date="2015-09" db="EMBL/GenBank/DDBJ databases">
        <title>Identification and resolution of microdiversity through metagenomic sequencing of parallel consortia.</title>
        <authorList>
            <person name="Nelson W.C."/>
            <person name="Romine M.F."/>
            <person name="Lindemann S.R."/>
        </authorList>
    </citation>
    <scope>NUCLEOTIDE SEQUENCE [LARGE SCALE GENOMIC DNA]</scope>
    <source>
        <strain evidence="1">HL-55</strain>
    </source>
</reference>
<name>A0A0N8KKJ3_9GAMM</name>
<dbReference type="PATRIC" id="fig|1305731.5.peg.627"/>
<comment type="caution">
    <text evidence="1">The sequence shown here is derived from an EMBL/GenBank/DDBJ whole genome shotgun (WGS) entry which is preliminary data.</text>
</comment>
<proteinExistence type="predicted"/>
<evidence type="ECO:0000313" key="2">
    <source>
        <dbReference type="Proteomes" id="UP000050416"/>
    </source>
</evidence>
<organism evidence="1 2">
    <name type="scientific">Marinobacter excellens HL-55</name>
    <dbReference type="NCBI Taxonomy" id="1305731"/>
    <lineage>
        <taxon>Bacteria</taxon>
        <taxon>Pseudomonadati</taxon>
        <taxon>Pseudomonadota</taxon>
        <taxon>Gammaproteobacteria</taxon>
        <taxon>Pseudomonadales</taxon>
        <taxon>Marinobacteraceae</taxon>
        <taxon>Marinobacter</taxon>
    </lineage>
</organism>
<dbReference type="STRING" id="1305731.GCA_000934705_00888"/>
<dbReference type="EMBL" id="LJZQ01000016">
    <property type="protein sequence ID" value="KPQ28298.1"/>
    <property type="molecule type" value="Genomic_DNA"/>
</dbReference>
<sequence>FTRLANGEIWLLVIYKKAVKENIPAHILKSIREVLENE</sequence>
<evidence type="ECO:0000313" key="1">
    <source>
        <dbReference type="EMBL" id="KPQ28298.1"/>
    </source>
</evidence>